<dbReference type="GO" id="GO:0000150">
    <property type="term" value="F:DNA strand exchange activity"/>
    <property type="evidence" value="ECO:0007669"/>
    <property type="project" value="InterPro"/>
</dbReference>
<name>A0A8J3F2Z9_9BACI</name>
<keyword evidence="3" id="KW-0238">DNA-binding</keyword>
<dbReference type="Pfam" id="PF00239">
    <property type="entry name" value="Resolvase"/>
    <property type="match status" value="1"/>
</dbReference>
<feature type="domain" description="Resolvase/invertase-type recombinase catalytic" evidence="7">
    <location>
        <begin position="2"/>
        <end position="138"/>
    </location>
</feature>
<proteinExistence type="inferred from homology"/>
<evidence type="ECO:0000256" key="1">
    <source>
        <dbReference type="ARBA" id="ARBA00009913"/>
    </source>
</evidence>
<keyword evidence="2" id="KW-0229">DNA integration</keyword>
<dbReference type="RefSeq" id="WP_088004218.1">
    <property type="nucleotide sequence ID" value="NZ_BMHB01000008.1"/>
</dbReference>
<dbReference type="PANTHER" id="PTHR30461:SF26">
    <property type="entry name" value="RESOLVASE HOMOLOG YNEB"/>
    <property type="match status" value="1"/>
</dbReference>
<dbReference type="CDD" id="cd03768">
    <property type="entry name" value="SR_ResInv"/>
    <property type="match status" value="1"/>
</dbReference>
<comment type="caution">
    <text evidence="8">The sequence shown here is derived from an EMBL/GenBank/DDBJ whole genome shotgun (WGS) entry which is preliminary data.</text>
</comment>
<evidence type="ECO:0000256" key="5">
    <source>
        <dbReference type="PIRSR" id="PIRSR606118-50"/>
    </source>
</evidence>
<keyword evidence="9" id="KW-1185">Reference proteome</keyword>
<accession>A0A8J3F2Z9</accession>
<evidence type="ECO:0000256" key="2">
    <source>
        <dbReference type="ARBA" id="ARBA00022908"/>
    </source>
</evidence>
<dbReference type="InterPro" id="IPR050639">
    <property type="entry name" value="SSR_resolvase"/>
</dbReference>
<dbReference type="GO" id="GO:0015074">
    <property type="term" value="P:DNA integration"/>
    <property type="evidence" value="ECO:0007669"/>
    <property type="project" value="UniProtKB-KW"/>
</dbReference>
<evidence type="ECO:0000259" key="7">
    <source>
        <dbReference type="PROSITE" id="PS51736"/>
    </source>
</evidence>
<dbReference type="InterPro" id="IPR036162">
    <property type="entry name" value="Resolvase-like_N_sf"/>
</dbReference>
<dbReference type="OrthoDB" id="9797501at2"/>
<reference evidence="9" key="1">
    <citation type="journal article" date="2019" name="Int. J. Syst. Evol. Microbiol.">
        <title>The Global Catalogue of Microorganisms (GCM) 10K type strain sequencing project: providing services to taxonomists for standard genome sequencing and annotation.</title>
        <authorList>
            <consortium name="The Broad Institute Genomics Platform"/>
            <consortium name="The Broad Institute Genome Sequencing Center for Infectious Disease"/>
            <person name="Wu L."/>
            <person name="Ma J."/>
        </authorList>
    </citation>
    <scope>NUCLEOTIDE SEQUENCE [LARGE SCALE GENOMIC DNA]</scope>
    <source>
        <strain evidence="9">CGMCC 1.14993</strain>
    </source>
</reference>
<dbReference type="SUPFAM" id="SSF53041">
    <property type="entry name" value="Resolvase-like"/>
    <property type="match status" value="1"/>
</dbReference>
<evidence type="ECO:0000313" key="8">
    <source>
        <dbReference type="EMBL" id="GGI18484.1"/>
    </source>
</evidence>
<dbReference type="SMART" id="SM00857">
    <property type="entry name" value="Resolvase"/>
    <property type="match status" value="1"/>
</dbReference>
<dbReference type="Gene3D" id="1.10.10.60">
    <property type="entry name" value="Homeodomain-like"/>
    <property type="match status" value="1"/>
</dbReference>
<dbReference type="InterPro" id="IPR006119">
    <property type="entry name" value="Resolv_N"/>
</dbReference>
<evidence type="ECO:0000256" key="3">
    <source>
        <dbReference type="ARBA" id="ARBA00023125"/>
    </source>
</evidence>
<dbReference type="GO" id="GO:0003677">
    <property type="term" value="F:DNA binding"/>
    <property type="evidence" value="ECO:0007669"/>
    <property type="project" value="UniProtKB-KW"/>
</dbReference>
<gene>
    <name evidence="8" type="ORF">GCM10007380_43140</name>
</gene>
<dbReference type="PANTHER" id="PTHR30461">
    <property type="entry name" value="DNA-INVERTASE FROM LAMBDOID PROPHAGE"/>
    <property type="match status" value="1"/>
</dbReference>
<evidence type="ECO:0000256" key="6">
    <source>
        <dbReference type="PROSITE-ProRule" id="PRU10137"/>
    </source>
</evidence>
<evidence type="ECO:0000256" key="4">
    <source>
        <dbReference type="ARBA" id="ARBA00023172"/>
    </source>
</evidence>
<dbReference type="AlphaFoldDB" id="A0A8J3F2Z9"/>
<comment type="similarity">
    <text evidence="1">Belongs to the site-specific recombinase resolvase family.</text>
</comment>
<dbReference type="Gene3D" id="3.40.50.1390">
    <property type="entry name" value="Resolvase, N-terminal catalytic domain"/>
    <property type="match status" value="1"/>
</dbReference>
<dbReference type="EMBL" id="BMHB01000008">
    <property type="protein sequence ID" value="GGI18484.1"/>
    <property type="molecule type" value="Genomic_DNA"/>
</dbReference>
<sequence length="197" mass="22582">MKTVGYIRVSSESQNIARQMKSLEEAGCTSFYIEKLSGASMERPELQKMLEEINEGDTIIIHEISRLSRSTKDLLSIVDIIKNKGAGLKSVSEKWLDLSEDNPMSEFIFTIFSGLAQFERRMIKQRQMEGIEIAKRNGKYKGRKTKLIDGGKEEQRMKAIIEAYQQGKSIKDIRTTFKVGTGTIYRLLERKDVRGEY</sequence>
<keyword evidence="4" id="KW-0233">DNA recombination</keyword>
<dbReference type="PROSITE" id="PS00397">
    <property type="entry name" value="RECOMBINASES_1"/>
    <property type="match status" value="1"/>
</dbReference>
<evidence type="ECO:0000313" key="9">
    <source>
        <dbReference type="Proteomes" id="UP000626244"/>
    </source>
</evidence>
<dbReference type="Proteomes" id="UP000626244">
    <property type="component" value="Unassembled WGS sequence"/>
</dbReference>
<dbReference type="InterPro" id="IPR006118">
    <property type="entry name" value="Recombinase_CS"/>
</dbReference>
<feature type="active site" description="O-(5'-phospho-DNA)-serine intermediate" evidence="5 6">
    <location>
        <position position="10"/>
    </location>
</feature>
<dbReference type="PROSITE" id="PS51736">
    <property type="entry name" value="RECOMBINASES_3"/>
    <property type="match status" value="1"/>
</dbReference>
<organism evidence="8 9">
    <name type="scientific">Gottfriedia solisilvae</name>
    <dbReference type="NCBI Taxonomy" id="1516104"/>
    <lineage>
        <taxon>Bacteria</taxon>
        <taxon>Bacillati</taxon>
        <taxon>Bacillota</taxon>
        <taxon>Bacilli</taxon>
        <taxon>Bacillales</taxon>
        <taxon>Bacillaceae</taxon>
        <taxon>Gottfriedia</taxon>
    </lineage>
</organism>
<protein>
    <submittedName>
        <fullName evidence="8">DNA-invertase</fullName>
    </submittedName>
</protein>